<reference evidence="3 4" key="1">
    <citation type="submission" date="2019-10" db="EMBL/GenBank/DDBJ databases">
        <title>Genome diversity of Sutterella seckii.</title>
        <authorList>
            <person name="Chaplin A.V."/>
            <person name="Sokolova S.R."/>
            <person name="Mosin K.A."/>
            <person name="Ivanova E.L."/>
            <person name="Kochetkova T.O."/>
            <person name="Goltsov A.Y."/>
            <person name="Trofimov D.Y."/>
            <person name="Efimov B.A."/>
        </authorList>
    </citation>
    <scope>NUCLEOTIDE SEQUENCE [LARGE SCALE GENOMIC DNA]</scope>
    <source>
        <strain evidence="3 4">ASD3426</strain>
    </source>
</reference>
<gene>
    <name evidence="3" type="ORF">GBM96_02260</name>
</gene>
<sequence>MKKGISIVLMTRNEEINLEACLKSCSFADEIILIDDGSTDNTLSIAERFGAKIFHRALNGDWAAQQNFGIAQASEYWVMLMDADERITPDLASKLKQAAEGEDVAYLVQRHNKFKNISVTHGALRPDWVCRFAPRTKIEIFGQVHPEIRVGCPKKRLQSEGLIHYPYRTWKQYINKLNLYSDLAADRYLSEQKSVYFLRDVVGRPLWSFFKIYLLNRGFLDGKAGFIFSVNNAVYTMNKYAKYYFLKHYSGEL</sequence>
<evidence type="ECO:0000256" key="1">
    <source>
        <dbReference type="ARBA" id="ARBA00038494"/>
    </source>
</evidence>
<dbReference type="CDD" id="cd02511">
    <property type="entry name" value="Beta4Glucosyltransferase"/>
    <property type="match status" value="1"/>
</dbReference>
<organism evidence="3 4">
    <name type="scientific">Sutterella seckii</name>
    <dbReference type="NCBI Taxonomy" id="1944635"/>
    <lineage>
        <taxon>Bacteria</taxon>
        <taxon>Pseudomonadati</taxon>
        <taxon>Pseudomonadota</taxon>
        <taxon>Betaproteobacteria</taxon>
        <taxon>Burkholderiales</taxon>
        <taxon>Sutterellaceae</taxon>
        <taxon>Sutterella</taxon>
    </lineage>
</organism>
<keyword evidence="4" id="KW-1185">Reference proteome</keyword>
<dbReference type="Gene3D" id="3.90.550.10">
    <property type="entry name" value="Spore Coat Polysaccharide Biosynthesis Protein SpsA, Chain A"/>
    <property type="match status" value="1"/>
</dbReference>
<feature type="domain" description="Glycosyltransferase 2-like" evidence="2">
    <location>
        <begin position="6"/>
        <end position="150"/>
    </location>
</feature>
<evidence type="ECO:0000313" key="3">
    <source>
        <dbReference type="EMBL" id="KAB7652458.1"/>
    </source>
</evidence>
<evidence type="ECO:0000259" key="2">
    <source>
        <dbReference type="Pfam" id="PF00535"/>
    </source>
</evidence>
<dbReference type="Pfam" id="PF00535">
    <property type="entry name" value="Glycos_transf_2"/>
    <property type="match status" value="1"/>
</dbReference>
<dbReference type="SUPFAM" id="SSF53448">
    <property type="entry name" value="Nucleotide-diphospho-sugar transferases"/>
    <property type="match status" value="1"/>
</dbReference>
<accession>A0AAI9SES6</accession>
<protein>
    <submittedName>
        <fullName evidence="3">Glycosyltransferase family 2 protein</fullName>
    </submittedName>
</protein>
<dbReference type="InterPro" id="IPR001173">
    <property type="entry name" value="Glyco_trans_2-like"/>
</dbReference>
<comment type="caution">
    <text evidence="3">The sequence shown here is derived from an EMBL/GenBank/DDBJ whole genome shotgun (WGS) entry which is preliminary data.</text>
</comment>
<evidence type="ECO:0000313" key="4">
    <source>
        <dbReference type="Proteomes" id="UP000469462"/>
    </source>
</evidence>
<dbReference type="InterPro" id="IPR029044">
    <property type="entry name" value="Nucleotide-diphossugar_trans"/>
</dbReference>
<dbReference type="AlphaFoldDB" id="A0AAI9SES6"/>
<comment type="similarity">
    <text evidence="1">Belongs to the glycosyltransferase 2 family. WaaE/KdtX subfamily.</text>
</comment>
<dbReference type="Proteomes" id="UP000469462">
    <property type="component" value="Unassembled WGS sequence"/>
</dbReference>
<dbReference type="PANTHER" id="PTHR43630">
    <property type="entry name" value="POLY-BETA-1,6-N-ACETYL-D-GLUCOSAMINE SYNTHASE"/>
    <property type="match status" value="1"/>
</dbReference>
<dbReference type="EMBL" id="WEHW01000003">
    <property type="protein sequence ID" value="KAB7652458.1"/>
    <property type="molecule type" value="Genomic_DNA"/>
</dbReference>
<proteinExistence type="inferred from homology"/>
<dbReference type="RefSeq" id="WP_139688590.1">
    <property type="nucleotide sequence ID" value="NZ_WEHW01000003.1"/>
</dbReference>
<dbReference type="PANTHER" id="PTHR43630:SF2">
    <property type="entry name" value="GLYCOSYLTRANSFERASE"/>
    <property type="match status" value="1"/>
</dbReference>
<name>A0AAI9SES6_9BURK</name>